<dbReference type="InterPro" id="IPR036322">
    <property type="entry name" value="WD40_repeat_dom_sf"/>
</dbReference>
<dbReference type="Ensembl" id="ENSGWIT00000033013.1">
    <property type="protein sequence ID" value="ENSGWIP00000030277.1"/>
    <property type="gene ID" value="ENSGWIG00000015772.1"/>
</dbReference>
<keyword evidence="8" id="KW-0966">Cell projection</keyword>
<keyword evidence="4" id="KW-0677">Repeat</keyword>
<dbReference type="Proteomes" id="UP000694680">
    <property type="component" value="Chromosome 17"/>
</dbReference>
<evidence type="ECO:0000256" key="10">
    <source>
        <dbReference type="ARBA" id="ARBA00040002"/>
    </source>
</evidence>
<keyword evidence="6" id="KW-0969">Cilium</keyword>
<keyword evidence="5" id="KW-0282">Flagellum</keyword>
<evidence type="ECO:0000256" key="8">
    <source>
        <dbReference type="ARBA" id="ARBA00023273"/>
    </source>
</evidence>
<protein>
    <recommendedName>
        <fullName evidence="10">Dynein axonemal intermediate chain 4</fullName>
    </recommendedName>
    <alternativeName>
        <fullName evidence="11">WD repeat-containing protein 78</fullName>
    </alternativeName>
</protein>
<keyword evidence="7" id="KW-0206">Cytoskeleton</keyword>
<evidence type="ECO:0000256" key="5">
    <source>
        <dbReference type="ARBA" id="ARBA00022846"/>
    </source>
</evidence>
<dbReference type="CTD" id="79819"/>
<evidence type="ECO:0000256" key="7">
    <source>
        <dbReference type="ARBA" id="ARBA00023212"/>
    </source>
</evidence>
<dbReference type="PROSITE" id="PS50294">
    <property type="entry name" value="WD_REPEATS_REGION"/>
    <property type="match status" value="1"/>
</dbReference>
<dbReference type="PANTHER" id="PTHR12442">
    <property type="entry name" value="DYNEIN INTERMEDIATE CHAIN"/>
    <property type="match status" value="1"/>
</dbReference>
<evidence type="ECO:0000256" key="11">
    <source>
        <dbReference type="ARBA" id="ARBA00041557"/>
    </source>
</evidence>
<evidence type="ECO:0000256" key="12">
    <source>
        <dbReference type="PROSITE-ProRule" id="PRU00221"/>
    </source>
</evidence>
<organism evidence="14 15">
    <name type="scientific">Gouania willdenowi</name>
    <name type="common">Blunt-snouted clingfish</name>
    <name type="synonym">Lepadogaster willdenowi</name>
    <dbReference type="NCBI Taxonomy" id="441366"/>
    <lineage>
        <taxon>Eukaryota</taxon>
        <taxon>Metazoa</taxon>
        <taxon>Chordata</taxon>
        <taxon>Craniata</taxon>
        <taxon>Vertebrata</taxon>
        <taxon>Euteleostomi</taxon>
        <taxon>Actinopterygii</taxon>
        <taxon>Neopterygii</taxon>
        <taxon>Teleostei</taxon>
        <taxon>Neoteleostei</taxon>
        <taxon>Acanthomorphata</taxon>
        <taxon>Ovalentaria</taxon>
        <taxon>Blenniimorphae</taxon>
        <taxon>Blenniiformes</taxon>
        <taxon>Gobiesocoidei</taxon>
        <taxon>Gobiesocidae</taxon>
        <taxon>Gobiesocinae</taxon>
        <taxon>Gouania</taxon>
    </lineage>
</organism>
<keyword evidence="3 12" id="KW-0853">WD repeat</keyword>
<gene>
    <name evidence="14" type="primary">dnai4</name>
</gene>
<dbReference type="InterPro" id="IPR015943">
    <property type="entry name" value="WD40/YVTN_repeat-like_dom_sf"/>
</dbReference>
<reference evidence="14" key="3">
    <citation type="submission" date="2025-09" db="UniProtKB">
        <authorList>
            <consortium name="Ensembl"/>
        </authorList>
    </citation>
    <scope>IDENTIFICATION</scope>
</reference>
<evidence type="ECO:0000256" key="4">
    <source>
        <dbReference type="ARBA" id="ARBA00022737"/>
    </source>
</evidence>
<name>A0A8C5N5C2_GOUWI</name>
<dbReference type="GO" id="GO:0045504">
    <property type="term" value="F:dynein heavy chain binding"/>
    <property type="evidence" value="ECO:0007669"/>
    <property type="project" value="TreeGrafter"/>
</dbReference>
<dbReference type="Pfam" id="PF00400">
    <property type="entry name" value="WD40"/>
    <property type="match status" value="1"/>
</dbReference>
<evidence type="ECO:0000313" key="14">
    <source>
        <dbReference type="Ensembl" id="ENSGWIP00000030277.1"/>
    </source>
</evidence>
<evidence type="ECO:0000256" key="1">
    <source>
        <dbReference type="ARBA" id="ARBA00004611"/>
    </source>
</evidence>
<evidence type="ECO:0000256" key="2">
    <source>
        <dbReference type="ARBA" id="ARBA00022490"/>
    </source>
</evidence>
<dbReference type="Gene3D" id="2.130.10.10">
    <property type="entry name" value="YVTN repeat-like/Quinoprotein amine dehydrogenase"/>
    <property type="match status" value="1"/>
</dbReference>
<accession>A0A8C5N5C2</accession>
<dbReference type="GO" id="GO:0045503">
    <property type="term" value="F:dynein light chain binding"/>
    <property type="evidence" value="ECO:0007669"/>
    <property type="project" value="TreeGrafter"/>
</dbReference>
<feature type="compositionally biased region" description="Basic and acidic residues" evidence="13">
    <location>
        <begin position="267"/>
        <end position="277"/>
    </location>
</feature>
<dbReference type="PANTHER" id="PTHR12442:SF12">
    <property type="entry name" value="DYNEIN AXONEMAL INTERMEDIATE CHAIN 4"/>
    <property type="match status" value="1"/>
</dbReference>
<dbReference type="GO" id="GO:0003341">
    <property type="term" value="P:cilium movement"/>
    <property type="evidence" value="ECO:0007669"/>
    <property type="project" value="TreeGrafter"/>
</dbReference>
<keyword evidence="15" id="KW-1185">Reference proteome</keyword>
<feature type="repeat" description="WD" evidence="12">
    <location>
        <begin position="608"/>
        <end position="650"/>
    </location>
</feature>
<dbReference type="SMART" id="SM00320">
    <property type="entry name" value="WD40"/>
    <property type="match status" value="5"/>
</dbReference>
<reference evidence="14" key="1">
    <citation type="submission" date="2020-06" db="EMBL/GenBank/DDBJ databases">
        <authorList>
            <consortium name="Wellcome Sanger Institute Data Sharing"/>
        </authorList>
    </citation>
    <scope>NUCLEOTIDE SEQUENCE [LARGE SCALE GENOMIC DNA]</scope>
</reference>
<evidence type="ECO:0000256" key="6">
    <source>
        <dbReference type="ARBA" id="ARBA00023069"/>
    </source>
</evidence>
<dbReference type="RefSeq" id="XP_028327682.1">
    <property type="nucleotide sequence ID" value="XM_028471881.1"/>
</dbReference>
<sequence length="751" mass="82064">MMPVSQDKQRRRTLLLKSVQHCSRTSSSVRSFVLTGAHTHRAPHKSSVHTQKQTVRVFDEENNDVTPQPLSQDAGVTQAESSRFLQDELSAGSVSLQTAGSGSFTGMPCSSSFLGSSRISSQSTLGSMNEEIEDAFSKLELHTHIPDVRGMKSTGKEAVTEDQLSEIINVCITETESFSLLDLPSTIMSVDADDAEVIRQRNQRYMESSKNRAGDDRFINRWMQTLNGAVKNKQVQSTSVCTADTAVSVTPWDMYDFVCGVGEEKAEVSAEPKRTEHPQASLTSSKCADGSISLGSTASSVSAASSLKELEASGAVVSTDSDLQSIMLSDKFLLSLDVMEKCVLLNSFQPRLAAYRQLPVLKGWSDVSEIVNQEMLSHREAEERSSISPTLECLWVFTCGPSEGWSVSSMAWNKNNPDILAVGYSEGSSTNQSAGLVCCWSLKNPRWPQRILPCDSAVTSVDFSALSQLAVGMKDGNITIHTLQSQEDCSISSRDSSNTHVGPVWQLRWSEQELSLSEEKSESLFSVGADGWIRQWFVHNNSIESIDLMRLKRSHSVEKKTENVLAVQTAGCCFDFHPTDHSVYLTGTVEGLIHKCSCSNTQQFLETYRKHLCPVTCVAWNTLVPDLFLSSSSDGSIKLWKQDQPDALMSFGSSLRAVCDLGWSPSCASVFAAVREAQLEIWDLNSNILDPVVVQPAVPGVGMSSLLFCSQTDCVLVGDQSGQVTVYLLSNLRQGDSSQVEVVEAILRSAA</sequence>
<dbReference type="GO" id="GO:0005858">
    <property type="term" value="C:axonemal dynein complex"/>
    <property type="evidence" value="ECO:0007669"/>
    <property type="project" value="TreeGrafter"/>
</dbReference>
<comment type="subcellular location">
    <subcellularLocation>
        <location evidence="1">Cytoplasm</location>
        <location evidence="1">Cytoskeleton</location>
        <location evidence="1">Flagellum axoneme</location>
    </subcellularLocation>
    <subcellularLocation>
        <location evidence="9">Dynein axonemal particle</location>
    </subcellularLocation>
</comment>
<keyword evidence="2" id="KW-0963">Cytoplasm</keyword>
<dbReference type="SUPFAM" id="SSF50978">
    <property type="entry name" value="WD40 repeat-like"/>
    <property type="match status" value="1"/>
</dbReference>
<dbReference type="AlphaFoldDB" id="A0A8C5N5C2"/>
<dbReference type="InterPro" id="IPR050687">
    <property type="entry name" value="Dynein_IC"/>
</dbReference>
<dbReference type="PROSITE" id="PS50082">
    <property type="entry name" value="WD_REPEATS_2"/>
    <property type="match status" value="1"/>
</dbReference>
<proteinExistence type="predicted"/>
<dbReference type="OrthoDB" id="10259804at2759"/>
<evidence type="ECO:0000256" key="3">
    <source>
        <dbReference type="ARBA" id="ARBA00022574"/>
    </source>
</evidence>
<dbReference type="InterPro" id="IPR001680">
    <property type="entry name" value="WD40_rpt"/>
</dbReference>
<evidence type="ECO:0000256" key="13">
    <source>
        <dbReference type="SAM" id="MobiDB-lite"/>
    </source>
</evidence>
<evidence type="ECO:0000256" key="9">
    <source>
        <dbReference type="ARBA" id="ARBA00024190"/>
    </source>
</evidence>
<dbReference type="GeneID" id="114478712"/>
<feature type="region of interest" description="Disordered" evidence="13">
    <location>
        <begin position="267"/>
        <end position="286"/>
    </location>
</feature>
<dbReference type="GO" id="GO:0120293">
    <property type="term" value="C:dynein axonemal particle"/>
    <property type="evidence" value="ECO:0007669"/>
    <property type="project" value="UniProtKB-SubCell"/>
</dbReference>
<reference evidence="14" key="2">
    <citation type="submission" date="2025-08" db="UniProtKB">
        <authorList>
            <consortium name="Ensembl"/>
        </authorList>
    </citation>
    <scope>IDENTIFICATION</scope>
</reference>
<evidence type="ECO:0000313" key="15">
    <source>
        <dbReference type="Proteomes" id="UP000694680"/>
    </source>
</evidence>